<protein>
    <submittedName>
        <fullName evidence="2">Uncharacterized protein</fullName>
    </submittedName>
</protein>
<feature type="region of interest" description="Disordered" evidence="1">
    <location>
        <begin position="96"/>
        <end position="147"/>
    </location>
</feature>
<name>A0A6J5P319_9CAUD</name>
<evidence type="ECO:0000313" key="2">
    <source>
        <dbReference type="EMBL" id="CAB4163738.1"/>
    </source>
</evidence>
<proteinExistence type="predicted"/>
<dbReference type="EMBL" id="LR796750">
    <property type="protein sequence ID" value="CAB4163738.1"/>
    <property type="molecule type" value="Genomic_DNA"/>
</dbReference>
<organism evidence="2">
    <name type="scientific">uncultured Caudovirales phage</name>
    <dbReference type="NCBI Taxonomy" id="2100421"/>
    <lineage>
        <taxon>Viruses</taxon>
        <taxon>Duplodnaviria</taxon>
        <taxon>Heunggongvirae</taxon>
        <taxon>Uroviricota</taxon>
        <taxon>Caudoviricetes</taxon>
        <taxon>Peduoviridae</taxon>
        <taxon>Maltschvirus</taxon>
        <taxon>Maltschvirus maltsch</taxon>
    </lineage>
</organism>
<reference evidence="2" key="1">
    <citation type="submission" date="2020-04" db="EMBL/GenBank/DDBJ databases">
        <authorList>
            <person name="Chiriac C."/>
            <person name="Salcher M."/>
            <person name="Ghai R."/>
            <person name="Kavagutti S V."/>
        </authorList>
    </citation>
    <scope>NUCLEOTIDE SEQUENCE</scope>
</reference>
<gene>
    <name evidence="2" type="ORF">UFOVP806_45</name>
</gene>
<accession>A0A6J5P319</accession>
<sequence>MQICDILLRISPAESSNTTIGRQNVTPAEIAVLRHMKGPNAVTFNGNLREVKRSSAAEGQRLQAVHGSAFTDLFPGMSPSLPQSFDQVEFDVTHIPAGDPYVPGPDEAPILESPLSDDEPPMPSANPSTAVRTKPGKRAAKQRETFA</sequence>
<evidence type="ECO:0000256" key="1">
    <source>
        <dbReference type="SAM" id="MobiDB-lite"/>
    </source>
</evidence>